<evidence type="ECO:0000313" key="3">
    <source>
        <dbReference type="Proteomes" id="UP000757900"/>
    </source>
</evidence>
<protein>
    <recommendedName>
        <fullName evidence="1">HemN C-terminal domain-containing protein</fullName>
    </recommendedName>
</protein>
<dbReference type="SUPFAM" id="SSF102114">
    <property type="entry name" value="Radical SAM enzymes"/>
    <property type="match status" value="1"/>
</dbReference>
<dbReference type="AlphaFoldDB" id="A0A929MU70"/>
<feature type="domain" description="HemN C-terminal" evidence="1">
    <location>
        <begin position="27"/>
        <end position="92"/>
    </location>
</feature>
<sequence>YNHGPVHHYLKQLRAGNKPIIDASPLDLVDQMEEFLFLALRTTQGVCLTDFHDRFGHRAEVLFADFFRQQAERGLLIEESDRIYLTTRGLFLADLVFRDLIGWLKERPQILNKED</sequence>
<organism evidence="2 3">
    <name type="scientific">Abiotrophia defectiva</name>
    <name type="common">Streptococcus defectivus</name>
    <dbReference type="NCBI Taxonomy" id="46125"/>
    <lineage>
        <taxon>Bacteria</taxon>
        <taxon>Bacillati</taxon>
        <taxon>Bacillota</taxon>
        <taxon>Bacilli</taxon>
        <taxon>Lactobacillales</taxon>
        <taxon>Aerococcaceae</taxon>
        <taxon>Abiotrophia</taxon>
    </lineage>
</organism>
<dbReference type="InterPro" id="IPR010723">
    <property type="entry name" value="HemN_C"/>
</dbReference>
<evidence type="ECO:0000259" key="1">
    <source>
        <dbReference type="Pfam" id="PF06969"/>
    </source>
</evidence>
<dbReference type="EMBL" id="JABZFV010000436">
    <property type="protein sequence ID" value="MBF0935851.1"/>
    <property type="molecule type" value="Genomic_DNA"/>
</dbReference>
<dbReference type="InterPro" id="IPR058240">
    <property type="entry name" value="rSAM_sf"/>
</dbReference>
<accession>A0A929MU70</accession>
<gene>
    <name evidence="2" type="ORF">HXK00_09485</name>
</gene>
<comment type="caution">
    <text evidence="2">The sequence shown here is derived from an EMBL/GenBank/DDBJ whole genome shotgun (WGS) entry which is preliminary data.</text>
</comment>
<proteinExistence type="predicted"/>
<evidence type="ECO:0000313" key="2">
    <source>
        <dbReference type="EMBL" id="MBF0935851.1"/>
    </source>
</evidence>
<dbReference type="Proteomes" id="UP000757900">
    <property type="component" value="Unassembled WGS sequence"/>
</dbReference>
<dbReference type="Pfam" id="PF06969">
    <property type="entry name" value="HemN_C"/>
    <property type="match status" value="1"/>
</dbReference>
<reference evidence="2" key="1">
    <citation type="submission" date="2020-04" db="EMBL/GenBank/DDBJ databases">
        <title>Deep metagenomics examines the oral microbiome during advanced dental caries in children, revealing novel taxa and co-occurrences with host molecules.</title>
        <authorList>
            <person name="Baker J.L."/>
            <person name="Morton J.T."/>
            <person name="Dinis M."/>
            <person name="Alvarez R."/>
            <person name="Tran N.C."/>
            <person name="Knight R."/>
            <person name="Edlund A."/>
        </authorList>
    </citation>
    <scope>NUCLEOTIDE SEQUENCE</scope>
    <source>
        <strain evidence="2">JCVI_23_bin.16</strain>
    </source>
</reference>
<feature type="non-terminal residue" evidence="2">
    <location>
        <position position="1"/>
    </location>
</feature>
<name>A0A929MU70_ABIDE</name>